<protein>
    <submittedName>
        <fullName evidence="1">Uncharacterized protein</fullName>
    </submittedName>
</protein>
<reference evidence="1 2" key="1">
    <citation type="submission" date="2024-01" db="EMBL/GenBank/DDBJ databases">
        <title>Mesobacterium rodlantinim sp. nov., isolated from shallow sea hydrothermal systems off Kueishantao Island.</title>
        <authorList>
            <person name="Su Z."/>
            <person name="Tang K."/>
        </authorList>
    </citation>
    <scope>NUCLEOTIDE SEQUENCE [LARGE SCALE GENOMIC DNA]</scope>
    <source>
        <strain evidence="1 2">TK19101</strain>
    </source>
</reference>
<comment type="caution">
    <text evidence="1">The sequence shown here is derived from an EMBL/GenBank/DDBJ whole genome shotgun (WGS) entry which is preliminary data.</text>
</comment>
<dbReference type="RefSeq" id="WP_326297550.1">
    <property type="nucleotide sequence ID" value="NZ_JAYLLH010000013.1"/>
</dbReference>
<name>A0ABU6HHI5_9RHOB</name>
<evidence type="ECO:0000313" key="1">
    <source>
        <dbReference type="EMBL" id="MEC3861826.1"/>
    </source>
</evidence>
<gene>
    <name evidence="1" type="ORF">VK792_11065</name>
</gene>
<evidence type="ECO:0000313" key="2">
    <source>
        <dbReference type="Proteomes" id="UP001348149"/>
    </source>
</evidence>
<organism evidence="1 2">
    <name type="scientific">Mesobacterium hydrothermale</name>
    <dbReference type="NCBI Taxonomy" id="3111907"/>
    <lineage>
        <taxon>Bacteria</taxon>
        <taxon>Pseudomonadati</taxon>
        <taxon>Pseudomonadota</taxon>
        <taxon>Alphaproteobacteria</taxon>
        <taxon>Rhodobacterales</taxon>
        <taxon>Roseobacteraceae</taxon>
        <taxon>Mesobacterium</taxon>
    </lineage>
</organism>
<dbReference type="Proteomes" id="UP001348149">
    <property type="component" value="Unassembled WGS sequence"/>
</dbReference>
<accession>A0ABU6HHI5</accession>
<dbReference type="EMBL" id="JAYLLH010000013">
    <property type="protein sequence ID" value="MEC3861826.1"/>
    <property type="molecule type" value="Genomic_DNA"/>
</dbReference>
<proteinExistence type="predicted"/>
<sequence>MTDHDRALVLERRWHAPRAVAMHNQAEAKKHHAAMGFRDGWGAAATQPEALAKTL</sequence>
<keyword evidence="2" id="KW-1185">Reference proteome</keyword>